<dbReference type="Gene3D" id="3.40.50.12780">
    <property type="entry name" value="N-terminal domain of ligase-like"/>
    <property type="match status" value="1"/>
</dbReference>
<accession>A0A381TJE7</accession>
<dbReference type="GO" id="GO:0016405">
    <property type="term" value="F:CoA-ligase activity"/>
    <property type="evidence" value="ECO:0007669"/>
    <property type="project" value="TreeGrafter"/>
</dbReference>
<dbReference type="PROSITE" id="PS00455">
    <property type="entry name" value="AMP_BINDING"/>
    <property type="match status" value="1"/>
</dbReference>
<gene>
    <name evidence="7" type="ORF">METZ01_LOCUS67751</name>
</gene>
<feature type="domain" description="AMP-dependent synthetase/ligase" evidence="5">
    <location>
        <begin position="27"/>
        <end position="386"/>
    </location>
</feature>
<dbReference type="FunFam" id="3.40.50.12780:FF:000003">
    <property type="entry name" value="Long-chain-fatty-acid--CoA ligase FadD"/>
    <property type="match status" value="1"/>
</dbReference>
<organism evidence="7">
    <name type="scientific">marine metagenome</name>
    <dbReference type="NCBI Taxonomy" id="408172"/>
    <lineage>
        <taxon>unclassified sequences</taxon>
        <taxon>metagenomes</taxon>
        <taxon>ecological metagenomes</taxon>
    </lineage>
</organism>
<dbReference type="EMBL" id="UINC01004516">
    <property type="protein sequence ID" value="SVA14897.1"/>
    <property type="molecule type" value="Genomic_DNA"/>
</dbReference>
<dbReference type="FunFam" id="3.30.300.30:FF:000007">
    <property type="entry name" value="4-coumarate--CoA ligase 2"/>
    <property type="match status" value="1"/>
</dbReference>
<evidence type="ECO:0000313" key="7">
    <source>
        <dbReference type="EMBL" id="SVA14897.1"/>
    </source>
</evidence>
<evidence type="ECO:0000256" key="4">
    <source>
        <dbReference type="ARBA" id="ARBA00022840"/>
    </source>
</evidence>
<dbReference type="Pfam" id="PF00501">
    <property type="entry name" value="AMP-binding"/>
    <property type="match status" value="1"/>
</dbReference>
<keyword evidence="4" id="KW-0067">ATP-binding</keyword>
<dbReference type="PANTHER" id="PTHR24096">
    <property type="entry name" value="LONG-CHAIN-FATTY-ACID--COA LIGASE"/>
    <property type="match status" value="1"/>
</dbReference>
<evidence type="ECO:0000256" key="1">
    <source>
        <dbReference type="ARBA" id="ARBA00006432"/>
    </source>
</evidence>
<reference evidence="7" key="1">
    <citation type="submission" date="2018-05" db="EMBL/GenBank/DDBJ databases">
        <authorList>
            <person name="Lanie J.A."/>
            <person name="Ng W.-L."/>
            <person name="Kazmierczak K.M."/>
            <person name="Andrzejewski T.M."/>
            <person name="Davidsen T.M."/>
            <person name="Wayne K.J."/>
            <person name="Tettelin H."/>
            <person name="Glass J.I."/>
            <person name="Rusch D."/>
            <person name="Podicherti R."/>
            <person name="Tsui H.-C.T."/>
            <person name="Winkler M.E."/>
        </authorList>
    </citation>
    <scope>NUCLEOTIDE SEQUENCE</scope>
</reference>
<dbReference type="GO" id="GO:0005524">
    <property type="term" value="F:ATP binding"/>
    <property type="evidence" value="ECO:0007669"/>
    <property type="project" value="UniProtKB-KW"/>
</dbReference>
<keyword evidence="2" id="KW-0436">Ligase</keyword>
<evidence type="ECO:0000256" key="2">
    <source>
        <dbReference type="ARBA" id="ARBA00022598"/>
    </source>
</evidence>
<evidence type="ECO:0008006" key="8">
    <source>
        <dbReference type="Google" id="ProtNLM"/>
    </source>
</evidence>
<protein>
    <recommendedName>
        <fullName evidence="8">4-coumarate--CoA ligase family protein</fullName>
    </recommendedName>
</protein>
<dbReference type="PANTHER" id="PTHR24096:SF149">
    <property type="entry name" value="AMP-BINDING DOMAIN-CONTAINING PROTEIN-RELATED"/>
    <property type="match status" value="1"/>
</dbReference>
<comment type="similarity">
    <text evidence="1">Belongs to the ATP-dependent AMP-binding enzyme family.</text>
</comment>
<dbReference type="Pfam" id="PF13193">
    <property type="entry name" value="AMP-binding_C"/>
    <property type="match status" value="1"/>
</dbReference>
<dbReference type="SUPFAM" id="SSF56801">
    <property type="entry name" value="Acetyl-CoA synthetase-like"/>
    <property type="match status" value="1"/>
</dbReference>
<evidence type="ECO:0000256" key="3">
    <source>
        <dbReference type="ARBA" id="ARBA00022741"/>
    </source>
</evidence>
<dbReference type="AlphaFoldDB" id="A0A381TJE7"/>
<dbReference type="InterPro" id="IPR000873">
    <property type="entry name" value="AMP-dep_synth/lig_dom"/>
</dbReference>
<dbReference type="InterPro" id="IPR045851">
    <property type="entry name" value="AMP-bd_C_sf"/>
</dbReference>
<keyword evidence="3" id="KW-0547">Nucleotide-binding</keyword>
<dbReference type="InterPro" id="IPR020845">
    <property type="entry name" value="AMP-binding_CS"/>
</dbReference>
<dbReference type="InterPro" id="IPR042099">
    <property type="entry name" value="ANL_N_sf"/>
</dbReference>
<sequence length="522" mass="57228">MRSINQLRPSLKPYDSYPIHKLLDNTSLKFPDKTAIIDKGKSFSYRQIRDATIKFGASLSAQGVNKGDRVGILSPNCAEFVISFYGIARIGAIVTTINSGYRELEISHQINDSQCSVIIVHEDLVPTLDKALSLSQLEPIIITLGSDESEFWNLIETAPPMEKEVEINASNDLAALPYSSGTTGLSKGVMLSHFNLVSNVQQLVGLSGKAKFLHDDVVLVHLPLFHIYGMNVLMNGCIAVGATQVMMGRFDMVEFLDLIQNNRINKLFSVPPVGLGLTQFPNISDWNLSSLELSLFGAAPLSSELQIKISEVLDCSVIQGYGMTETSPLTNADFAETHFTKPGSIGPATSDTEQKIVDVDDPQSILPADTPGELMIRGPQVMIGYYNNPDATSETLTEDGWIHTGDIASMDSEGYVWILDRKKELIKYKGFQVPPAELEGLLLQHPDISDAAVIGKQDQDSGEIPKAYVVKSSNSILSESDVMDFISGKVATYKEIREVEFIDSVPKNPSGKILRRLLRDNS</sequence>
<evidence type="ECO:0000259" key="6">
    <source>
        <dbReference type="Pfam" id="PF13193"/>
    </source>
</evidence>
<dbReference type="InterPro" id="IPR025110">
    <property type="entry name" value="AMP-bd_C"/>
</dbReference>
<evidence type="ECO:0000259" key="5">
    <source>
        <dbReference type="Pfam" id="PF00501"/>
    </source>
</evidence>
<feature type="domain" description="AMP-binding enzyme C-terminal" evidence="6">
    <location>
        <begin position="437"/>
        <end position="512"/>
    </location>
</feature>
<dbReference type="Gene3D" id="3.30.300.30">
    <property type="match status" value="1"/>
</dbReference>
<proteinExistence type="inferred from homology"/>
<name>A0A381TJE7_9ZZZZ</name>